<dbReference type="RefSeq" id="WP_156135844.1">
    <property type="nucleotide sequence ID" value="NZ_JRVC01000020.1"/>
</dbReference>
<dbReference type="EMBL" id="JRVC01000020">
    <property type="protein sequence ID" value="KHS43850.1"/>
    <property type="molecule type" value="Genomic_DNA"/>
</dbReference>
<keyword evidence="2" id="KW-0732">Signal</keyword>
<feature type="chain" id="PRO_5002144978" evidence="2">
    <location>
        <begin position="33"/>
        <end position="582"/>
    </location>
</feature>
<dbReference type="AlphaFoldDB" id="A0A0B8ZL58"/>
<comment type="caution">
    <text evidence="3">The sequence shown here is derived from an EMBL/GenBank/DDBJ whole genome shotgun (WGS) entry which is preliminary data.</text>
</comment>
<protein>
    <submittedName>
        <fullName evidence="3">Uncharacterized protein</fullName>
    </submittedName>
</protein>
<dbReference type="STRING" id="48936.NJ75_03470"/>
<name>A0A0B8ZL58_9SPHN</name>
<proteinExistence type="predicted"/>
<evidence type="ECO:0000256" key="2">
    <source>
        <dbReference type="SAM" id="SignalP"/>
    </source>
</evidence>
<accession>A0A0B8ZL58</accession>
<evidence type="ECO:0000313" key="4">
    <source>
        <dbReference type="Proteomes" id="UP000031338"/>
    </source>
</evidence>
<sequence length="582" mass="60526">MKRRYMASSGMIGAVFAPIILAVSVCAPAASAKEVGGVVGQTVALPELTLVAGNLPTAPDGKLLTLAVNGVERAIAPGRYSGDVVLTVTDDIPVKYHELPLHHFRTALYVENGAPVAAKSVSAAVRAASFGAGTVSDARIASEGDRFNGIIVTGEGKYTIDHPVIDFIGNGGNDFAGFGAAVMSTGKAEVTLNRPIIRTRGAIRTALFAGGDSVMHINNAEIETYNGTLPADYQFTVDVGKMMEVPWMLGLSGNVRSSNLVDRATMFINNSHIRSEGWGVLSTDDNQRVRMTVTDSLVEAVKSGYGTYSIGDSHNIFRRSVIRAADVGAIMAAEGSITLTDRTLVEAGRYGVMMHSGVGGGVLTIDKGSELHAGLVAIEVKGIGTTIVVDSAKVTAAGGTILQGMENDDPFLKAMMSGNAPAGASAPPPGMGPTGGRPDEKPKDPNIIGTFRNTKLVGNFWNGRPKQGAMVLRFENAEVVGTISTSSVAPASGKDPVKETFQEIGHVTNTAIPVKGEKGGLTVSLDKSSRWVVTGTSYLNSLETEPGARIEAATGTLGITLNGRPVALKPGKIKGAIVVTTR</sequence>
<organism evidence="3 4">
    <name type="scientific">Novosphingobium subterraneum</name>
    <dbReference type="NCBI Taxonomy" id="48936"/>
    <lineage>
        <taxon>Bacteria</taxon>
        <taxon>Pseudomonadati</taxon>
        <taxon>Pseudomonadota</taxon>
        <taxon>Alphaproteobacteria</taxon>
        <taxon>Sphingomonadales</taxon>
        <taxon>Sphingomonadaceae</taxon>
        <taxon>Novosphingobium</taxon>
    </lineage>
</organism>
<dbReference type="PATRIC" id="fig|48936.3.peg.3496"/>
<evidence type="ECO:0000256" key="1">
    <source>
        <dbReference type="SAM" id="MobiDB-lite"/>
    </source>
</evidence>
<feature type="region of interest" description="Disordered" evidence="1">
    <location>
        <begin position="417"/>
        <end position="445"/>
    </location>
</feature>
<evidence type="ECO:0000313" key="3">
    <source>
        <dbReference type="EMBL" id="KHS43850.1"/>
    </source>
</evidence>
<feature type="signal peptide" evidence="2">
    <location>
        <begin position="1"/>
        <end position="32"/>
    </location>
</feature>
<keyword evidence="4" id="KW-1185">Reference proteome</keyword>
<gene>
    <name evidence="3" type="ORF">NJ75_03470</name>
</gene>
<dbReference type="Proteomes" id="UP000031338">
    <property type="component" value="Unassembled WGS sequence"/>
</dbReference>
<reference evidence="3 4" key="1">
    <citation type="submission" date="2014-10" db="EMBL/GenBank/DDBJ databases">
        <title>Draft genome sequence of Novosphingobium subterraneum DSM 12447.</title>
        <authorList>
            <person name="Gan H.M."/>
            <person name="Gan H.Y."/>
            <person name="Savka M.A."/>
        </authorList>
    </citation>
    <scope>NUCLEOTIDE SEQUENCE [LARGE SCALE GENOMIC DNA]</scope>
    <source>
        <strain evidence="3 4">DSM 12447</strain>
    </source>
</reference>